<dbReference type="GO" id="GO:0008422">
    <property type="term" value="F:beta-glucosidase activity"/>
    <property type="evidence" value="ECO:0007669"/>
    <property type="project" value="TreeGrafter"/>
</dbReference>
<dbReference type="InterPro" id="IPR017853">
    <property type="entry name" value="GH"/>
</dbReference>
<dbReference type="InterPro" id="IPR002772">
    <property type="entry name" value="Glyco_hydro_3_C"/>
</dbReference>
<dbReference type="Gene3D" id="3.20.20.300">
    <property type="entry name" value="Glycoside hydrolase, family 3, N-terminal domain"/>
    <property type="match status" value="1"/>
</dbReference>
<dbReference type="SUPFAM" id="SSF51445">
    <property type="entry name" value="(Trans)glycosidases"/>
    <property type="match status" value="1"/>
</dbReference>
<comment type="similarity">
    <text evidence="1 3">Belongs to the glycosyl hydrolase 3 family.</text>
</comment>
<evidence type="ECO:0000256" key="2">
    <source>
        <dbReference type="ARBA" id="ARBA00022801"/>
    </source>
</evidence>
<keyword evidence="3" id="KW-0326">Glycosidase</keyword>
<dbReference type="Pfam" id="PF14310">
    <property type="entry name" value="Fn3-like"/>
    <property type="match status" value="1"/>
</dbReference>
<dbReference type="PANTHER" id="PTHR30620:SF123">
    <property type="entry name" value="BETA-XYLOSIDASE"/>
    <property type="match status" value="1"/>
</dbReference>
<dbReference type="InterPro" id="IPR036881">
    <property type="entry name" value="Glyco_hydro_3_C_sf"/>
</dbReference>
<dbReference type="InterPro" id="IPR019800">
    <property type="entry name" value="Glyco_hydro_3_AS"/>
</dbReference>
<dbReference type="Pfam" id="PF01915">
    <property type="entry name" value="Glyco_hydro_3_C"/>
    <property type="match status" value="1"/>
</dbReference>
<evidence type="ECO:0000256" key="3">
    <source>
        <dbReference type="RuleBase" id="RU361161"/>
    </source>
</evidence>
<evidence type="ECO:0000259" key="4">
    <source>
        <dbReference type="SMART" id="SM01217"/>
    </source>
</evidence>
<sequence length="757" mass="82562">MDRNLPAGERARDLLSRMTRKEKVGQLNQRLYGFRIYERRKGPEGEEIVLSDEFREEVLKYGGLGALYGLYRADPWADKDYSTGLAGTLAKKAYNEVQRFVVEHSRFGIPALMSSECPHGHQALDGYLLPVNLAAGATFHPELIREAYRVCGRQLAQDGVDLALVSMLDVLRDPRWGRSEECYGEDPFLCARMAESAVRGMREGGPAVVAKHFAAQGEGTGGVNASAARIGERELREIHLPPMAACAKAGAEGVMAAYNEIDGIYCHANRWLLTDVLRGEMGFDGIVMSDGVAIDQLDAMTGDNVASGAMALSAGVDMGLWDNAFGRLEEAAERGLVSDEEIDRAALRVLTLKFQRGLFEHPFLEETQGETFSVRRQPESLQMARESVVLLKNDGGVLPLSKDGPGRILVTGPNADALYNQLGDYTPPLRESEGTTVLQGIREIFGEGRTDFAPGCYLRERDASLLEEAAKKAVASDAVICVLGGSSSRFSGATFDANGAALAGEEAVRVTMDCGEGMDCSDLELPAAQMELLQAMADSGRPVIALVIGGRPQVLTRVCELASSVLLAFYPGPAGGRAAAEIVAGLVNPSGRLPVSLPRSTGQVPVYYNYRNSYRGMHYMDQKEGPLYPFGYGLDYSRYEWKVEGWTDRLSADGLAQEGVEVRARVKNAGDCGGFAVPQLYITDVAATVARRVRELKAFDKIWLDAGEEKEVRLRLDRDAFCIWNDKMEYGPEPGIFVLALADQGKTIWKGEFELCI</sequence>
<gene>
    <name evidence="5" type="ORF">H9763_10760</name>
</gene>
<evidence type="ECO:0000256" key="1">
    <source>
        <dbReference type="ARBA" id="ARBA00005336"/>
    </source>
</evidence>
<dbReference type="InterPro" id="IPR001764">
    <property type="entry name" value="Glyco_hydro_3_N"/>
</dbReference>
<dbReference type="AlphaFoldDB" id="A0A9D2SEA8"/>
<dbReference type="InterPro" id="IPR013783">
    <property type="entry name" value="Ig-like_fold"/>
</dbReference>
<proteinExistence type="inferred from homology"/>
<dbReference type="Gene3D" id="3.40.50.1700">
    <property type="entry name" value="Glycoside hydrolase family 3 C-terminal domain"/>
    <property type="match status" value="1"/>
</dbReference>
<reference evidence="5" key="1">
    <citation type="journal article" date="2021" name="PeerJ">
        <title>Extensive microbial diversity within the chicken gut microbiome revealed by metagenomics and culture.</title>
        <authorList>
            <person name="Gilroy R."/>
            <person name="Ravi A."/>
            <person name="Getino M."/>
            <person name="Pursley I."/>
            <person name="Horton D.L."/>
            <person name="Alikhan N.F."/>
            <person name="Baker D."/>
            <person name="Gharbi K."/>
            <person name="Hall N."/>
            <person name="Watson M."/>
            <person name="Adriaenssens E.M."/>
            <person name="Foster-Nyarko E."/>
            <person name="Jarju S."/>
            <person name="Secka A."/>
            <person name="Antonio M."/>
            <person name="Oren A."/>
            <person name="Chaudhuri R.R."/>
            <person name="La Ragione R."/>
            <person name="Hildebrand F."/>
            <person name="Pallen M.J."/>
        </authorList>
    </citation>
    <scope>NUCLEOTIDE SEQUENCE</scope>
    <source>
        <strain evidence="5">USAMLcec3-2134</strain>
    </source>
</reference>
<dbReference type="Proteomes" id="UP000886883">
    <property type="component" value="Unassembled WGS sequence"/>
</dbReference>
<reference evidence="5" key="2">
    <citation type="submission" date="2021-04" db="EMBL/GenBank/DDBJ databases">
        <authorList>
            <person name="Gilroy R."/>
        </authorList>
    </citation>
    <scope>NUCLEOTIDE SEQUENCE</scope>
    <source>
        <strain evidence="5">USAMLcec3-2134</strain>
    </source>
</reference>
<dbReference type="InterPro" id="IPR026891">
    <property type="entry name" value="Fn3-like"/>
</dbReference>
<evidence type="ECO:0000313" key="6">
    <source>
        <dbReference type="Proteomes" id="UP000886883"/>
    </source>
</evidence>
<accession>A0A9D2SEA8</accession>
<dbReference type="GO" id="GO:0009251">
    <property type="term" value="P:glucan catabolic process"/>
    <property type="evidence" value="ECO:0007669"/>
    <property type="project" value="TreeGrafter"/>
</dbReference>
<dbReference type="SUPFAM" id="SSF52279">
    <property type="entry name" value="Beta-D-glucan exohydrolase, C-terminal domain"/>
    <property type="match status" value="1"/>
</dbReference>
<comment type="caution">
    <text evidence="5">The sequence shown here is derived from an EMBL/GenBank/DDBJ whole genome shotgun (WGS) entry which is preliminary data.</text>
</comment>
<dbReference type="EMBL" id="DWXE01000040">
    <property type="protein sequence ID" value="HJB91926.1"/>
    <property type="molecule type" value="Genomic_DNA"/>
</dbReference>
<protein>
    <submittedName>
        <fullName evidence="5">Glycoside hydrolase family 3 C-terminal domain-containing protein</fullName>
    </submittedName>
</protein>
<dbReference type="InterPro" id="IPR036962">
    <property type="entry name" value="Glyco_hydro_3_N_sf"/>
</dbReference>
<dbReference type="PROSITE" id="PS00775">
    <property type="entry name" value="GLYCOSYL_HYDROL_F3"/>
    <property type="match status" value="1"/>
</dbReference>
<dbReference type="Gene3D" id="2.60.40.10">
    <property type="entry name" value="Immunoglobulins"/>
    <property type="match status" value="1"/>
</dbReference>
<evidence type="ECO:0000313" key="5">
    <source>
        <dbReference type="EMBL" id="HJB91926.1"/>
    </source>
</evidence>
<dbReference type="PRINTS" id="PR00133">
    <property type="entry name" value="GLHYDRLASE3"/>
</dbReference>
<dbReference type="Pfam" id="PF00933">
    <property type="entry name" value="Glyco_hydro_3"/>
    <property type="match status" value="1"/>
</dbReference>
<name>A0A9D2SEA8_9FIRM</name>
<feature type="domain" description="Fibronectin type III-like" evidence="4">
    <location>
        <begin position="676"/>
        <end position="745"/>
    </location>
</feature>
<keyword evidence="2 3" id="KW-0378">Hydrolase</keyword>
<organism evidence="5 6">
    <name type="scientific">Candidatus Eisenbergiella merdigallinarum</name>
    <dbReference type="NCBI Taxonomy" id="2838552"/>
    <lineage>
        <taxon>Bacteria</taxon>
        <taxon>Bacillati</taxon>
        <taxon>Bacillota</taxon>
        <taxon>Clostridia</taxon>
        <taxon>Lachnospirales</taxon>
        <taxon>Lachnospiraceae</taxon>
        <taxon>Eisenbergiella</taxon>
    </lineage>
</organism>
<dbReference type="SMART" id="SM01217">
    <property type="entry name" value="Fn3_like"/>
    <property type="match status" value="1"/>
</dbReference>
<dbReference type="InterPro" id="IPR051915">
    <property type="entry name" value="Cellulose_Degrad_GH3"/>
</dbReference>
<dbReference type="PANTHER" id="PTHR30620">
    <property type="entry name" value="PERIPLASMIC BETA-GLUCOSIDASE-RELATED"/>
    <property type="match status" value="1"/>
</dbReference>